<dbReference type="AlphaFoldDB" id="A0A926GHN3"/>
<feature type="chain" id="PRO_5037343211" evidence="1">
    <location>
        <begin position="22"/>
        <end position="130"/>
    </location>
</feature>
<keyword evidence="4" id="KW-1185">Reference proteome</keyword>
<keyword evidence="1" id="KW-0732">Signal</keyword>
<accession>A0A926GHN3</accession>
<dbReference type="InterPro" id="IPR013096">
    <property type="entry name" value="Cupin_2"/>
</dbReference>
<evidence type="ECO:0000313" key="3">
    <source>
        <dbReference type="EMBL" id="MBC9248447.1"/>
    </source>
</evidence>
<dbReference type="InterPro" id="IPR011051">
    <property type="entry name" value="RmlC_Cupin_sf"/>
</dbReference>
<feature type="signal peptide" evidence="1">
    <location>
        <begin position="1"/>
        <end position="21"/>
    </location>
</feature>
<dbReference type="CDD" id="cd02234">
    <property type="entry name" value="cupin_BLR7677-like"/>
    <property type="match status" value="1"/>
</dbReference>
<evidence type="ECO:0000259" key="2">
    <source>
        <dbReference type="Pfam" id="PF07883"/>
    </source>
</evidence>
<dbReference type="RefSeq" id="WP_187794912.1">
    <property type="nucleotide sequence ID" value="NZ_JACOQL010000007.1"/>
</dbReference>
<dbReference type="PANTHER" id="PTHR38599">
    <property type="entry name" value="CUPIN DOMAIN PROTEIN (AFU_ORTHOLOGUE AFUA_3G13620)"/>
    <property type="match status" value="1"/>
</dbReference>
<proteinExistence type="predicted"/>
<comment type="caution">
    <text evidence="3">The sequence shown here is derived from an EMBL/GenBank/DDBJ whole genome shotgun (WGS) entry which is preliminary data.</text>
</comment>
<evidence type="ECO:0000313" key="4">
    <source>
        <dbReference type="Proteomes" id="UP000608594"/>
    </source>
</evidence>
<reference evidence="3" key="1">
    <citation type="submission" date="2020-08" db="EMBL/GenBank/DDBJ databases">
        <title>Paracoccus amoyensis sp. nov., isolated from the surface seawater at coast of Xiamen, Fujian.</title>
        <authorList>
            <person name="Lyu L."/>
        </authorList>
    </citation>
    <scope>NUCLEOTIDE SEQUENCE</scope>
    <source>
        <strain evidence="3">11-3</strain>
    </source>
</reference>
<dbReference type="PANTHER" id="PTHR38599:SF1">
    <property type="entry name" value="CUPIN DOMAIN PROTEIN (AFU_ORTHOLOGUE AFUA_3G13620)"/>
    <property type="match status" value="1"/>
</dbReference>
<dbReference type="Proteomes" id="UP000608594">
    <property type="component" value="Unassembled WGS sequence"/>
</dbReference>
<dbReference type="InterPro" id="IPR014710">
    <property type="entry name" value="RmlC-like_jellyroll"/>
</dbReference>
<evidence type="ECO:0000256" key="1">
    <source>
        <dbReference type="SAM" id="SignalP"/>
    </source>
</evidence>
<dbReference type="EMBL" id="JACOQL010000007">
    <property type="protein sequence ID" value="MBC9248447.1"/>
    <property type="molecule type" value="Genomic_DNA"/>
</dbReference>
<dbReference type="Pfam" id="PF07883">
    <property type="entry name" value="Cupin_2"/>
    <property type="match status" value="1"/>
</dbReference>
<name>A0A926GHN3_9RHOB</name>
<feature type="domain" description="Cupin type-2" evidence="2">
    <location>
        <begin position="46"/>
        <end position="116"/>
    </location>
</feature>
<dbReference type="SUPFAM" id="SSF51182">
    <property type="entry name" value="RmlC-like cupins"/>
    <property type="match status" value="1"/>
</dbReference>
<gene>
    <name evidence="3" type="ORF">H4P12_17430</name>
</gene>
<sequence length="130" mass="13741">MPRYIPLAIACLTAAISPALAQEPASVTQLLQQSLDLDGKEVVMLRVDYAPGGSDPVHRHDADVFVYILEGSVVMQVEGGPEVTLNPGDTFVEGKDDVHLVGRNASDTAPASFLAFFVKDAGAPVLLPVQ</sequence>
<organism evidence="3 4">
    <name type="scientific">Paracoccus amoyensis</name>
    <dbReference type="NCBI Taxonomy" id="2760093"/>
    <lineage>
        <taxon>Bacteria</taxon>
        <taxon>Pseudomonadati</taxon>
        <taxon>Pseudomonadota</taxon>
        <taxon>Alphaproteobacteria</taxon>
        <taxon>Rhodobacterales</taxon>
        <taxon>Paracoccaceae</taxon>
        <taxon>Paracoccus</taxon>
    </lineage>
</organism>
<dbReference type="Gene3D" id="2.60.120.10">
    <property type="entry name" value="Jelly Rolls"/>
    <property type="match status" value="1"/>
</dbReference>
<protein>
    <submittedName>
        <fullName evidence="3">Cupin domain-containing protein</fullName>
    </submittedName>
</protein>